<feature type="chain" id="PRO_5041433579" evidence="2">
    <location>
        <begin position="22"/>
        <end position="144"/>
    </location>
</feature>
<comment type="caution">
    <text evidence="3">The sequence shown here is derived from an EMBL/GenBank/DDBJ whole genome shotgun (WGS) entry which is preliminary data.</text>
</comment>
<feature type="signal peptide" evidence="2">
    <location>
        <begin position="1"/>
        <end position="21"/>
    </location>
</feature>
<evidence type="ECO:0000256" key="1">
    <source>
        <dbReference type="SAM" id="MobiDB-lite"/>
    </source>
</evidence>
<gene>
    <name evidence="3" type="ORF">QR680_013270</name>
</gene>
<protein>
    <submittedName>
        <fullName evidence="3">Uncharacterized protein</fullName>
    </submittedName>
</protein>
<organism evidence="3 4">
    <name type="scientific">Steinernema hermaphroditum</name>
    <dbReference type="NCBI Taxonomy" id="289476"/>
    <lineage>
        <taxon>Eukaryota</taxon>
        <taxon>Metazoa</taxon>
        <taxon>Ecdysozoa</taxon>
        <taxon>Nematoda</taxon>
        <taxon>Chromadorea</taxon>
        <taxon>Rhabditida</taxon>
        <taxon>Tylenchina</taxon>
        <taxon>Panagrolaimomorpha</taxon>
        <taxon>Strongyloidoidea</taxon>
        <taxon>Steinernematidae</taxon>
        <taxon>Steinernema</taxon>
    </lineage>
</organism>
<keyword evidence="4" id="KW-1185">Reference proteome</keyword>
<proteinExistence type="predicted"/>
<reference evidence="3" key="1">
    <citation type="submission" date="2023-06" db="EMBL/GenBank/DDBJ databases">
        <title>Genomic analysis of the entomopathogenic nematode Steinernema hermaphroditum.</title>
        <authorList>
            <person name="Schwarz E.M."/>
            <person name="Heppert J.K."/>
            <person name="Baniya A."/>
            <person name="Schwartz H.T."/>
            <person name="Tan C.-H."/>
            <person name="Antoshechkin I."/>
            <person name="Sternberg P.W."/>
            <person name="Goodrich-Blair H."/>
            <person name="Dillman A.R."/>
        </authorList>
    </citation>
    <scope>NUCLEOTIDE SEQUENCE</scope>
    <source>
        <strain evidence="3">PS9179</strain>
        <tissue evidence="3">Whole animal</tissue>
    </source>
</reference>
<dbReference type="Proteomes" id="UP001175271">
    <property type="component" value="Unassembled WGS sequence"/>
</dbReference>
<feature type="compositionally biased region" description="Pro residues" evidence="1">
    <location>
        <begin position="76"/>
        <end position="100"/>
    </location>
</feature>
<dbReference type="AlphaFoldDB" id="A0AA39M198"/>
<name>A0AA39M198_9BILA</name>
<evidence type="ECO:0000313" key="3">
    <source>
        <dbReference type="EMBL" id="KAK0417901.1"/>
    </source>
</evidence>
<feature type="region of interest" description="Disordered" evidence="1">
    <location>
        <begin position="51"/>
        <end position="108"/>
    </location>
</feature>
<evidence type="ECO:0000313" key="4">
    <source>
        <dbReference type="Proteomes" id="UP001175271"/>
    </source>
</evidence>
<keyword evidence="2" id="KW-0732">Signal</keyword>
<accession>A0AA39M198</accession>
<evidence type="ECO:0000256" key="2">
    <source>
        <dbReference type="SAM" id="SignalP"/>
    </source>
</evidence>
<sequence length="144" mass="16305">MILRVLLLTLGFAVFLSDAASRPFFRERIPQNAPNRRFAPQRFRVALFRREGPIGPPRPFRPRGDVRRAPQRFGPPARPFPAPRPFPPAPFAPPAPPSPPRGVHMPSIRPPPGVALKLNLAKHKDFMSLGAFLLQRFRSLMHRN</sequence>
<dbReference type="EMBL" id="JAUCMV010000002">
    <property type="protein sequence ID" value="KAK0417901.1"/>
    <property type="molecule type" value="Genomic_DNA"/>
</dbReference>